<dbReference type="HOGENOM" id="CLU_056689_0_0_1"/>
<name>A0A0E0DM50_9ORYZ</name>
<dbReference type="Gramene" id="OMERI05G03530.1">
    <property type="protein sequence ID" value="OMERI05G03530.1"/>
    <property type="gene ID" value="OMERI05G03530"/>
</dbReference>
<dbReference type="AlphaFoldDB" id="A0A0E0DM50"/>
<evidence type="ECO:0000313" key="2">
    <source>
        <dbReference type="EnsemblPlants" id="OMERI05G03530.1"/>
    </source>
</evidence>
<sequence length="318" mass="33625">MAARARRAVAVAVAVLHLLLLTASQLAAPALSAMAPPPGSGDPRCHASPPRRGAVAVYPSDMAHLQFLLNAKFVEAEWFLHGALGRGIDFIDGGLSGGGPPPTGARKATLDFRATEVAAELGYQEVGHIRAITQSMGGFPRPAIDLSDAVFAAVMDDAMATRLDPPFDAYASSVNFLLASYILPHITASAALQASMLAVEAGQDAVIRMMLYERADEVVAPYRGRTVAEFTRRISEWRNAASRCGAKDEGVKVLDRRQGAERRTISNILGAGDDSLGFARTPAEVLRILYGSGNEQVPGGFLPRGGNGTIARGFFQLA</sequence>
<dbReference type="eggNOG" id="ENOG502QR8B">
    <property type="taxonomic scope" value="Eukaryota"/>
</dbReference>
<evidence type="ECO:0000256" key="1">
    <source>
        <dbReference type="SAM" id="SignalP"/>
    </source>
</evidence>
<reference evidence="2" key="2">
    <citation type="submission" date="2018-05" db="EMBL/GenBank/DDBJ databases">
        <title>OmerRS3 (Oryza meridionalis Reference Sequence Version 3).</title>
        <authorList>
            <person name="Zhang J."/>
            <person name="Kudrna D."/>
            <person name="Lee S."/>
            <person name="Talag J."/>
            <person name="Welchert J."/>
            <person name="Wing R.A."/>
        </authorList>
    </citation>
    <scope>NUCLEOTIDE SEQUENCE [LARGE SCALE GENOMIC DNA]</scope>
    <source>
        <strain evidence="2">cv. OR44</strain>
    </source>
</reference>
<keyword evidence="1" id="KW-0732">Signal</keyword>
<feature type="chain" id="PRO_5002357056" description="Desiccation-related protein PCC13-62" evidence="1">
    <location>
        <begin position="28"/>
        <end position="318"/>
    </location>
</feature>
<dbReference type="InterPro" id="IPR052965">
    <property type="entry name" value="Pigment-catalase-like"/>
</dbReference>
<evidence type="ECO:0000313" key="3">
    <source>
        <dbReference type="Proteomes" id="UP000008021"/>
    </source>
</evidence>
<dbReference type="Pfam" id="PF13668">
    <property type="entry name" value="Ferritin_2"/>
    <property type="match status" value="1"/>
</dbReference>
<organism evidence="2">
    <name type="scientific">Oryza meridionalis</name>
    <dbReference type="NCBI Taxonomy" id="40149"/>
    <lineage>
        <taxon>Eukaryota</taxon>
        <taxon>Viridiplantae</taxon>
        <taxon>Streptophyta</taxon>
        <taxon>Embryophyta</taxon>
        <taxon>Tracheophyta</taxon>
        <taxon>Spermatophyta</taxon>
        <taxon>Magnoliopsida</taxon>
        <taxon>Liliopsida</taxon>
        <taxon>Poales</taxon>
        <taxon>Poaceae</taxon>
        <taxon>BOP clade</taxon>
        <taxon>Oryzoideae</taxon>
        <taxon>Oryzeae</taxon>
        <taxon>Oryzinae</taxon>
        <taxon>Oryza</taxon>
    </lineage>
</organism>
<dbReference type="Proteomes" id="UP000008021">
    <property type="component" value="Chromosome 5"/>
</dbReference>
<dbReference type="EnsemblPlants" id="OMERI05G03530.1">
    <property type="protein sequence ID" value="OMERI05G03530.1"/>
    <property type="gene ID" value="OMERI05G03530"/>
</dbReference>
<accession>A0A0E0DM50</accession>
<protein>
    <recommendedName>
        <fullName evidence="4">Desiccation-related protein PCC13-62</fullName>
    </recommendedName>
</protein>
<dbReference type="PANTHER" id="PTHR31694">
    <property type="entry name" value="DESICCATION-LIKE PROTEIN"/>
    <property type="match status" value="1"/>
</dbReference>
<proteinExistence type="predicted"/>
<reference evidence="2" key="1">
    <citation type="submission" date="2015-04" db="UniProtKB">
        <authorList>
            <consortium name="EnsemblPlants"/>
        </authorList>
    </citation>
    <scope>IDENTIFICATION</scope>
</reference>
<evidence type="ECO:0008006" key="4">
    <source>
        <dbReference type="Google" id="ProtNLM"/>
    </source>
</evidence>
<keyword evidence="3" id="KW-1185">Reference proteome</keyword>
<feature type="signal peptide" evidence="1">
    <location>
        <begin position="1"/>
        <end position="27"/>
    </location>
</feature>
<dbReference type="STRING" id="40149.A0A0E0DM50"/>
<dbReference type="PANTHER" id="PTHR31694:SF26">
    <property type="entry name" value="OS05G0151100 PROTEIN"/>
    <property type="match status" value="1"/>
</dbReference>